<evidence type="ECO:0000313" key="1">
    <source>
        <dbReference type="EMBL" id="WAX58031.1"/>
    </source>
</evidence>
<name>A0ABY7JZM7_9ACTN</name>
<keyword evidence="2" id="KW-1185">Reference proteome</keyword>
<dbReference type="EMBL" id="CP097463">
    <property type="protein sequence ID" value="WAX58031.1"/>
    <property type="molecule type" value="Genomic_DNA"/>
</dbReference>
<accession>A0ABY7JZM7</accession>
<dbReference type="Proteomes" id="UP001164693">
    <property type="component" value="Chromosome"/>
</dbReference>
<reference evidence="1" key="1">
    <citation type="submission" date="2022-05" db="EMBL/GenBank/DDBJ databases">
        <title>Jatrophihabitans sp. SB3-54 whole genome sequence.</title>
        <authorList>
            <person name="Suh M.K."/>
            <person name="Eom M.K."/>
            <person name="Kim J.S."/>
            <person name="Kim H.S."/>
            <person name="Do H.E."/>
            <person name="Shin Y.K."/>
            <person name="Lee J.-S."/>
        </authorList>
    </citation>
    <scope>NUCLEOTIDE SEQUENCE</scope>
    <source>
        <strain evidence="1">SB3-54</strain>
    </source>
</reference>
<proteinExistence type="predicted"/>
<protein>
    <recommendedName>
        <fullName evidence="3">NYN domain-containing protein</fullName>
    </recommendedName>
</protein>
<evidence type="ECO:0000313" key="2">
    <source>
        <dbReference type="Proteomes" id="UP001164693"/>
    </source>
</evidence>
<gene>
    <name evidence="1" type="ORF">M6B22_04495</name>
</gene>
<sequence>MLVDADNVSPRRLQPVLDLLSALAGGVELTASGRRHALDALDWPASSELLAHAGWQRADAALAEAYSPADVPLILVTGDGDFALLAARHPGPVLVVSGAPSGRLRDHARVVAPATEGTAPIASWLDVHGIN</sequence>
<dbReference type="RefSeq" id="WP_269444580.1">
    <property type="nucleotide sequence ID" value="NZ_CP097463.1"/>
</dbReference>
<organism evidence="1 2">
    <name type="scientific">Jatrophihabitans cynanchi</name>
    <dbReference type="NCBI Taxonomy" id="2944128"/>
    <lineage>
        <taxon>Bacteria</taxon>
        <taxon>Bacillati</taxon>
        <taxon>Actinomycetota</taxon>
        <taxon>Actinomycetes</taxon>
        <taxon>Jatrophihabitantales</taxon>
        <taxon>Jatrophihabitantaceae</taxon>
        <taxon>Jatrophihabitans</taxon>
    </lineage>
</organism>
<evidence type="ECO:0008006" key="3">
    <source>
        <dbReference type="Google" id="ProtNLM"/>
    </source>
</evidence>